<dbReference type="RefSeq" id="XP_013788737.1">
    <property type="nucleotide sequence ID" value="XM_013933283.2"/>
</dbReference>
<dbReference type="RefSeq" id="XP_013788738.1">
    <property type="nucleotide sequence ID" value="XM_013933284.2"/>
</dbReference>
<evidence type="ECO:0000256" key="5">
    <source>
        <dbReference type="ARBA" id="ARBA00023242"/>
    </source>
</evidence>
<comment type="subcellular location">
    <subcellularLocation>
        <location evidence="1">Nucleus</location>
    </subcellularLocation>
</comment>
<evidence type="ECO:0000256" key="2">
    <source>
        <dbReference type="ARBA" id="ARBA00023015"/>
    </source>
</evidence>
<evidence type="ECO:0000313" key="14">
    <source>
        <dbReference type="RefSeq" id="XP_022256884.1"/>
    </source>
</evidence>
<feature type="compositionally biased region" description="Polar residues" evidence="7">
    <location>
        <begin position="293"/>
        <end position="306"/>
    </location>
</feature>
<feature type="domain" description="Transcriptional repressor p66 coiled-coil MBD2-interaction" evidence="8">
    <location>
        <begin position="141"/>
        <end position="180"/>
    </location>
</feature>
<dbReference type="Gene3D" id="6.10.250.1650">
    <property type="match status" value="1"/>
</dbReference>
<name>A0ABM1BU78_LIMPO</name>
<reference evidence="10 11" key="1">
    <citation type="submission" date="2025-05" db="UniProtKB">
        <authorList>
            <consortium name="RefSeq"/>
        </authorList>
    </citation>
    <scope>IDENTIFICATION</scope>
    <source>
        <tissue evidence="10 11">Muscle</tissue>
    </source>
</reference>
<dbReference type="InterPro" id="IPR032346">
    <property type="entry name" value="P66_CC"/>
</dbReference>
<dbReference type="RefSeq" id="XP_013788735.1">
    <property type="nucleotide sequence ID" value="XM_013933281.2"/>
</dbReference>
<feature type="region of interest" description="Disordered" evidence="7">
    <location>
        <begin position="269"/>
        <end position="337"/>
    </location>
</feature>
<feature type="compositionally biased region" description="Polar residues" evidence="7">
    <location>
        <begin position="269"/>
        <end position="284"/>
    </location>
</feature>
<evidence type="ECO:0000313" key="10">
    <source>
        <dbReference type="RefSeq" id="XP_013788735.1"/>
    </source>
</evidence>
<evidence type="ECO:0000313" key="11">
    <source>
        <dbReference type="RefSeq" id="XP_013788736.1"/>
    </source>
</evidence>
<keyword evidence="9" id="KW-1185">Reference proteome</keyword>
<evidence type="ECO:0000313" key="9">
    <source>
        <dbReference type="Proteomes" id="UP000694941"/>
    </source>
</evidence>
<feature type="compositionally biased region" description="Low complexity" evidence="7">
    <location>
        <begin position="483"/>
        <end position="498"/>
    </location>
</feature>
<organism evidence="9 11">
    <name type="scientific">Limulus polyphemus</name>
    <name type="common">Atlantic horseshoe crab</name>
    <dbReference type="NCBI Taxonomy" id="6850"/>
    <lineage>
        <taxon>Eukaryota</taxon>
        <taxon>Metazoa</taxon>
        <taxon>Ecdysozoa</taxon>
        <taxon>Arthropoda</taxon>
        <taxon>Chelicerata</taxon>
        <taxon>Merostomata</taxon>
        <taxon>Xiphosura</taxon>
        <taxon>Limulidae</taxon>
        <taxon>Limulus</taxon>
    </lineage>
</organism>
<feature type="coiled-coil region" evidence="6">
    <location>
        <begin position="135"/>
        <end position="169"/>
    </location>
</feature>
<feature type="region of interest" description="Disordered" evidence="7">
    <location>
        <begin position="105"/>
        <end position="135"/>
    </location>
</feature>
<keyword evidence="3 6" id="KW-0175">Coiled coil</keyword>
<evidence type="ECO:0000313" key="12">
    <source>
        <dbReference type="RefSeq" id="XP_013788737.1"/>
    </source>
</evidence>
<sequence length="623" mass="68971">MQRETCGSDVIFTPENDNKEIAEVADLSMKKRKCRDDEVPEMIDLSIKKRKIDTLQEGLNIDNSASSFSTSFDDETSGKKKSLRCQPFRAVRYCDSYNQNTAIDQVQHGQQARECDSLPDSSDSEEVELPLPTLKELSEEELREKEKKLHKLREELRNEEMKLVLLKKLRQSQTMKENMNTAQPIPGKVAPPVGRSIQSNSGHSVEQGHHSILHGKNFGQNLLHQSPFTISQLMRNQSLQGSSSVMMGPRSGMHSTLPANVMLQQSVMRPGSGSLSRTPVTTPPNVVMGYPAQNRSTGQQVNSGHAQSLPRPLASSSPQTTQGNERMDNQTPAQRQAVAKLALRKQLEKTLLQIPPPKPPPPEMHFIPNANNQEFICLLGLEKIVDFMMQDNQTARAPPEPFLCIQCDTDFTPVWKWQDTITESGKKHPAVICEMCVTSNIKKALKAEHTNRLKTAFVKALQQEQEIEQSLSQVIPSPPPSTSPLTQAQSSTSAPTTTVFSNRGTPPPSSHSPIPRMNATNPSAAAVAAAANSAALLQQIPKLTPAQQSILQAQAHQLHQIAQGLPHQPQPAHMIPFNPLLAQAYSYQMLGKAPFTSPDLQRQYLLDMIPPRSLPQSPMNWKS</sequence>
<dbReference type="Pfam" id="PF16563">
    <property type="entry name" value="P66_CC"/>
    <property type="match status" value="1"/>
</dbReference>
<keyword evidence="5" id="KW-0539">Nucleus</keyword>
<evidence type="ECO:0000256" key="1">
    <source>
        <dbReference type="ARBA" id="ARBA00004123"/>
    </source>
</evidence>
<keyword evidence="4" id="KW-0804">Transcription</keyword>
<keyword evidence="2" id="KW-0805">Transcription regulation</keyword>
<proteinExistence type="predicted"/>
<dbReference type="Proteomes" id="UP000694941">
    <property type="component" value="Unplaced"/>
</dbReference>
<evidence type="ECO:0000256" key="4">
    <source>
        <dbReference type="ARBA" id="ARBA00023163"/>
    </source>
</evidence>
<dbReference type="RefSeq" id="XP_022256884.1">
    <property type="nucleotide sequence ID" value="XM_022401176.1"/>
</dbReference>
<evidence type="ECO:0000313" key="13">
    <source>
        <dbReference type="RefSeq" id="XP_013788738.1"/>
    </source>
</evidence>
<evidence type="ECO:0000256" key="7">
    <source>
        <dbReference type="SAM" id="MobiDB-lite"/>
    </source>
</evidence>
<dbReference type="RefSeq" id="XP_013788736.1">
    <property type="nucleotide sequence ID" value="XM_013933282.2"/>
</dbReference>
<evidence type="ECO:0000256" key="6">
    <source>
        <dbReference type="SAM" id="Coils"/>
    </source>
</evidence>
<feature type="region of interest" description="Disordered" evidence="7">
    <location>
        <begin position="469"/>
        <end position="519"/>
    </location>
</feature>
<dbReference type="PANTHER" id="PTHR13455">
    <property type="entry name" value="TRANSCRIPTIONAL REPRESSOR P66-RELATED"/>
    <property type="match status" value="1"/>
</dbReference>
<evidence type="ECO:0000256" key="3">
    <source>
        <dbReference type="ARBA" id="ARBA00023054"/>
    </source>
</evidence>
<dbReference type="PANTHER" id="PTHR13455:SF7">
    <property type="entry name" value="SIMJANG, ISOFORM E"/>
    <property type="match status" value="1"/>
</dbReference>
<dbReference type="InterPro" id="IPR040386">
    <property type="entry name" value="P66"/>
</dbReference>
<protein>
    <submittedName>
        <fullName evidence="10 11">Transcriptional repressor p66-beta-like</fullName>
    </submittedName>
</protein>
<evidence type="ECO:0000259" key="8">
    <source>
        <dbReference type="Pfam" id="PF16563"/>
    </source>
</evidence>
<dbReference type="GeneID" id="106472630"/>
<accession>A0ABM1BU78</accession>
<feature type="compositionally biased region" description="Polar residues" evidence="7">
    <location>
        <begin position="314"/>
        <end position="334"/>
    </location>
</feature>
<gene>
    <name evidence="10 11 12 13 14" type="primary">LOC106472630</name>
</gene>